<organism evidence="3 4">
    <name type="scientific">Minwuia thermotolerans</name>
    <dbReference type="NCBI Taxonomy" id="2056226"/>
    <lineage>
        <taxon>Bacteria</taxon>
        <taxon>Pseudomonadati</taxon>
        <taxon>Pseudomonadota</taxon>
        <taxon>Alphaproteobacteria</taxon>
        <taxon>Minwuiales</taxon>
        <taxon>Minwuiaceae</taxon>
        <taxon>Minwuia</taxon>
    </lineage>
</organism>
<dbReference type="Gene3D" id="1.20.120.1490">
    <property type="match status" value="1"/>
</dbReference>
<keyword evidence="1" id="KW-0175">Coiled coil</keyword>
<feature type="coiled-coil region" evidence="1">
    <location>
        <begin position="88"/>
        <end position="115"/>
    </location>
</feature>
<evidence type="ECO:0000256" key="1">
    <source>
        <dbReference type="SAM" id="Coils"/>
    </source>
</evidence>
<evidence type="ECO:0000313" key="3">
    <source>
        <dbReference type="EMBL" id="PJK27585.1"/>
    </source>
</evidence>
<proteinExistence type="predicted"/>
<sequence length="176" mass="19365">MRLVLFAFGCLTYAAAAAADQAQPYAGQQHRAVSSYSEREVAALLAGEGRGMARPAELNGYPGPSHLLDMQEELELSGEQIAVIRAAFERMQLKARDLGARLVEAEAELDALFRDRRADPDTLVVALRKAADLRMELRETHLRAHLEVTPLLTAHQREAYALLRGYGAGHGKHGRH</sequence>
<dbReference type="OrthoDB" id="7353511at2"/>
<name>A0A2M9FVT3_9PROT</name>
<feature type="signal peptide" evidence="2">
    <location>
        <begin position="1"/>
        <end position="18"/>
    </location>
</feature>
<protein>
    <recommendedName>
        <fullName evidence="5">Periplasmic heavy metal sensor</fullName>
    </recommendedName>
</protein>
<feature type="chain" id="PRO_5014831964" description="Periplasmic heavy metal sensor" evidence="2">
    <location>
        <begin position="19"/>
        <end position="176"/>
    </location>
</feature>
<dbReference type="AlphaFoldDB" id="A0A2M9FVT3"/>
<evidence type="ECO:0000313" key="4">
    <source>
        <dbReference type="Proteomes" id="UP000229498"/>
    </source>
</evidence>
<comment type="caution">
    <text evidence="3">The sequence shown here is derived from an EMBL/GenBank/DDBJ whole genome shotgun (WGS) entry which is preliminary data.</text>
</comment>
<keyword evidence="2" id="KW-0732">Signal</keyword>
<gene>
    <name evidence="3" type="ORF">CVT23_21995</name>
</gene>
<dbReference type="Proteomes" id="UP000229498">
    <property type="component" value="Unassembled WGS sequence"/>
</dbReference>
<reference evidence="3 4" key="1">
    <citation type="submission" date="2017-11" db="EMBL/GenBank/DDBJ databases">
        <title>Draft genome sequence of Rhizobiales bacterium SY3-13.</title>
        <authorList>
            <person name="Sun C."/>
        </authorList>
    </citation>
    <scope>NUCLEOTIDE SEQUENCE [LARGE SCALE GENOMIC DNA]</scope>
    <source>
        <strain evidence="3 4">SY3-13</strain>
    </source>
</reference>
<dbReference type="RefSeq" id="WP_109795298.1">
    <property type="nucleotide sequence ID" value="NZ_PHIG01000063.1"/>
</dbReference>
<evidence type="ECO:0000256" key="2">
    <source>
        <dbReference type="SAM" id="SignalP"/>
    </source>
</evidence>
<evidence type="ECO:0008006" key="5">
    <source>
        <dbReference type="Google" id="ProtNLM"/>
    </source>
</evidence>
<keyword evidence="4" id="KW-1185">Reference proteome</keyword>
<dbReference type="EMBL" id="PHIG01000063">
    <property type="protein sequence ID" value="PJK27585.1"/>
    <property type="molecule type" value="Genomic_DNA"/>
</dbReference>
<accession>A0A2M9FVT3</accession>